<gene>
    <name evidence="3" type="ORF">DXN04_25770</name>
</gene>
<name>A0A3E1NW83_9BACT</name>
<proteinExistence type="predicted"/>
<dbReference type="InterPro" id="IPR036291">
    <property type="entry name" value="NAD(P)-bd_dom_sf"/>
</dbReference>
<dbReference type="InterPro" id="IPR050463">
    <property type="entry name" value="Gfo/Idh/MocA_oxidrdct_glycsds"/>
</dbReference>
<evidence type="ECO:0000313" key="3">
    <source>
        <dbReference type="EMBL" id="RFM32192.1"/>
    </source>
</evidence>
<accession>A0A3E1NW83</accession>
<dbReference type="Pfam" id="PF01408">
    <property type="entry name" value="GFO_IDH_MocA"/>
    <property type="match status" value="1"/>
</dbReference>
<dbReference type="SUPFAM" id="SSF55347">
    <property type="entry name" value="Glyceraldehyde-3-phosphate dehydrogenase-like, C-terminal domain"/>
    <property type="match status" value="1"/>
</dbReference>
<dbReference type="EMBL" id="QTJV01000010">
    <property type="protein sequence ID" value="RFM32192.1"/>
    <property type="molecule type" value="Genomic_DNA"/>
</dbReference>
<keyword evidence="4" id="KW-1185">Reference proteome</keyword>
<dbReference type="Pfam" id="PF19051">
    <property type="entry name" value="GFO_IDH_MocA_C2"/>
    <property type="match status" value="1"/>
</dbReference>
<reference evidence="3 4" key="1">
    <citation type="submission" date="2018-08" db="EMBL/GenBank/DDBJ databases">
        <title>Chitinophaga sp. K20C18050901, a novel bacterium isolated from forest soil.</title>
        <authorList>
            <person name="Wang C."/>
        </authorList>
    </citation>
    <scope>NUCLEOTIDE SEQUENCE [LARGE SCALE GENOMIC DNA]</scope>
    <source>
        <strain evidence="3 4">K20C18050901</strain>
    </source>
</reference>
<dbReference type="PANTHER" id="PTHR43818">
    <property type="entry name" value="BCDNA.GH03377"/>
    <property type="match status" value="1"/>
</dbReference>
<dbReference type="InterPro" id="IPR000683">
    <property type="entry name" value="Gfo/Idh/MocA-like_OxRdtase_N"/>
</dbReference>
<dbReference type="Gene3D" id="3.30.360.10">
    <property type="entry name" value="Dihydrodipicolinate Reductase, domain 2"/>
    <property type="match status" value="1"/>
</dbReference>
<dbReference type="OrthoDB" id="9763611at2"/>
<dbReference type="Gene3D" id="3.40.50.720">
    <property type="entry name" value="NAD(P)-binding Rossmann-like Domain"/>
    <property type="match status" value="1"/>
</dbReference>
<evidence type="ECO:0000313" key="4">
    <source>
        <dbReference type="Proteomes" id="UP000261174"/>
    </source>
</evidence>
<dbReference type="InterPro" id="IPR043906">
    <property type="entry name" value="Gfo/Idh/MocA_OxRdtase_bact_C"/>
</dbReference>
<evidence type="ECO:0000259" key="1">
    <source>
        <dbReference type="Pfam" id="PF01408"/>
    </source>
</evidence>
<organism evidence="3 4">
    <name type="scientific">Chitinophaga silvisoli</name>
    <dbReference type="NCBI Taxonomy" id="2291814"/>
    <lineage>
        <taxon>Bacteria</taxon>
        <taxon>Pseudomonadati</taxon>
        <taxon>Bacteroidota</taxon>
        <taxon>Chitinophagia</taxon>
        <taxon>Chitinophagales</taxon>
        <taxon>Chitinophagaceae</taxon>
        <taxon>Chitinophaga</taxon>
    </lineage>
</organism>
<dbReference type="Proteomes" id="UP000261174">
    <property type="component" value="Unassembled WGS sequence"/>
</dbReference>
<sequence length="416" mass="46461">MPNHRREFLKNIAGTVVAFTILPRHVLGRGYLAPSDQLTRGIIGTGIAGRQQLNYPGTRVTALCDVDQTNLAQAAAMLDKKVRTFDDYRHLLLQKDIDFVHIATPPHWHGLMATEAAAAGKDIWCETPMTHSIAEGRQLVKTVQTYDRIFRLNMNHRIEGNFYGTNVPVKKLKKLVSSGILGWPLTITLGPQTGFSWPFSNLGLTSLPAQPVPATLNYNRWLGPAPFKPYHINRIQNFRGYWDYGGGVLAELGQQYLDPVQFILEKDATSPVEVTVQAPLQHPDAVGTWQKITFTYQDGCKIILDAAGMDANAPFMSGSKGKLYADFKSDLPELEKQLANYPDPPLAVTDFVTAVKERQTFVTNEENGHRSCTLVNMGKIALQLGRSLQFDPEKETFLFDEGANRLLNKPLRSTWK</sequence>
<protein>
    <submittedName>
        <fullName evidence="3">Gfo/Idh/MocA family oxidoreductase</fullName>
    </submittedName>
</protein>
<feature type="domain" description="Gfo/Idh/MocA-like oxidoreductase N-terminal" evidence="1">
    <location>
        <begin position="41"/>
        <end position="152"/>
    </location>
</feature>
<dbReference type="RefSeq" id="WP_116856277.1">
    <property type="nucleotide sequence ID" value="NZ_QTJV01000010.1"/>
</dbReference>
<dbReference type="GO" id="GO:0000166">
    <property type="term" value="F:nucleotide binding"/>
    <property type="evidence" value="ECO:0007669"/>
    <property type="project" value="InterPro"/>
</dbReference>
<evidence type="ECO:0000259" key="2">
    <source>
        <dbReference type="Pfam" id="PF19051"/>
    </source>
</evidence>
<dbReference type="PANTHER" id="PTHR43818:SF5">
    <property type="entry name" value="OXIDOREDUCTASE FAMILY PROTEIN"/>
    <property type="match status" value="1"/>
</dbReference>
<dbReference type="AlphaFoldDB" id="A0A3E1NW83"/>
<feature type="domain" description="Gfo/Idh/MocA-like oxidoreductase bacterial type C-terminal" evidence="2">
    <location>
        <begin position="166"/>
        <end position="416"/>
    </location>
</feature>
<dbReference type="SUPFAM" id="SSF51735">
    <property type="entry name" value="NAD(P)-binding Rossmann-fold domains"/>
    <property type="match status" value="1"/>
</dbReference>
<comment type="caution">
    <text evidence="3">The sequence shown here is derived from an EMBL/GenBank/DDBJ whole genome shotgun (WGS) entry which is preliminary data.</text>
</comment>